<keyword evidence="1" id="KW-0732">Signal</keyword>
<dbReference type="Proteomes" id="UP000013190">
    <property type="component" value="Unassembled WGS sequence"/>
</dbReference>
<evidence type="ECO:0000313" key="2">
    <source>
        <dbReference type="EMBL" id="ENU28241.1"/>
    </source>
</evidence>
<gene>
    <name evidence="2" type="ORF">F992_00349</name>
</gene>
<dbReference type="PROSITE" id="PS51257">
    <property type="entry name" value="PROKAR_LIPOPROTEIN"/>
    <property type="match status" value="1"/>
</dbReference>
<name>A0ABP2U149_9GAMM</name>
<sequence length="152" mass="16974">MKKLVLGLGLSLTVLAGCTSIMPHSDQTKADAAQSLSVEFVGQGTYNVVQQQGTVRLYAVENRMADVPATLITQKKIQVSQVPFTVDLNIPANHRQNIQPSVRDNAELNYYITWEPDVKNLTGKDLIAIDYDRKFPAVSLNKTKQQIYLRQN</sequence>
<dbReference type="RefSeq" id="WP_004659135.1">
    <property type="nucleotide sequence ID" value="NZ_BMDV01000005.1"/>
</dbReference>
<dbReference type="GeneID" id="92833785"/>
<comment type="caution">
    <text evidence="2">The sequence shown here is derived from an EMBL/GenBank/DDBJ whole genome shotgun (WGS) entry which is preliminary data.</text>
</comment>
<reference evidence="2 3" key="2">
    <citation type="journal article" date="2016" name="Int. J. Syst. Evol. Microbiol.">
        <title>Taxonomy of haemolytic and/or proteolytic strains of the genus Acinetobacter with the proposal of Acinetobacter courvalinii sp. nov. (genomic species 14 sensu Bouvet &amp; Jeanjean), Acinetobacter dispersus sp. nov. (genomic species 17), Acinetobacter modestus sp. nov., Acinetobacter proteolyticus sp. nov. and Acinetobacter vivianii sp. nov.</title>
        <authorList>
            <person name="Nemec A."/>
            <person name="Radolfova-Krizova L."/>
            <person name="Maixnerova M."/>
            <person name="Vrestiakova E."/>
            <person name="Jezek P."/>
            <person name="Sedo O."/>
        </authorList>
    </citation>
    <scope>NUCLEOTIDE SEQUENCE [LARGE SCALE GENOMIC DNA]</scope>
    <source>
        <strain evidence="2 3">NIPH 236</strain>
    </source>
</reference>
<feature type="chain" id="PRO_5045863674" description="Lipoprotein" evidence="1">
    <location>
        <begin position="17"/>
        <end position="152"/>
    </location>
</feature>
<organism evidence="2 3">
    <name type="scientific">Acinetobacter modestus</name>
    <dbReference type="NCBI Taxonomy" id="1776740"/>
    <lineage>
        <taxon>Bacteria</taxon>
        <taxon>Pseudomonadati</taxon>
        <taxon>Pseudomonadota</taxon>
        <taxon>Gammaproteobacteria</taxon>
        <taxon>Moraxellales</taxon>
        <taxon>Moraxellaceae</taxon>
        <taxon>Acinetobacter</taxon>
    </lineage>
</organism>
<feature type="signal peptide" evidence="1">
    <location>
        <begin position="1"/>
        <end position="16"/>
    </location>
</feature>
<proteinExistence type="predicted"/>
<evidence type="ECO:0000313" key="3">
    <source>
        <dbReference type="Proteomes" id="UP000013190"/>
    </source>
</evidence>
<protein>
    <recommendedName>
        <fullName evidence="4">Lipoprotein</fullName>
    </recommendedName>
</protein>
<evidence type="ECO:0008006" key="4">
    <source>
        <dbReference type="Google" id="ProtNLM"/>
    </source>
</evidence>
<reference evidence="3" key="1">
    <citation type="submission" date="2013-02" db="EMBL/GenBank/DDBJ databases">
        <title>The Genome Sequence of Acinetobacter sp. NIPH 236.</title>
        <authorList>
            <consortium name="The Broad Institute Genome Sequencing Platform"/>
            <consortium name="The Broad Institute Genome Sequencing Center for Infectious Disease"/>
            <person name="Cerqueira G."/>
            <person name="Feldgarden M."/>
            <person name="Courvalin P."/>
            <person name="Perichon B."/>
            <person name="Grillot-Courvalin C."/>
            <person name="Clermont D."/>
            <person name="Rocha E."/>
            <person name="Yoon E.-J."/>
            <person name="Nemec A."/>
            <person name="Walker B."/>
            <person name="Young S.K."/>
            <person name="Zeng Q."/>
            <person name="Gargeya S."/>
            <person name="Fitzgerald M."/>
            <person name="Haas B."/>
            <person name="Abouelleil A."/>
            <person name="Alvarado L."/>
            <person name="Arachchi H.M."/>
            <person name="Berlin A.M."/>
            <person name="Chapman S.B."/>
            <person name="Dewar J."/>
            <person name="Goldberg J."/>
            <person name="Griggs A."/>
            <person name="Gujja S."/>
            <person name="Hansen M."/>
            <person name="Howarth C."/>
            <person name="Imamovic A."/>
            <person name="Larimer J."/>
            <person name="McCowan C."/>
            <person name="Murphy C."/>
            <person name="Neiman D."/>
            <person name="Pearson M."/>
            <person name="Priest M."/>
            <person name="Roberts A."/>
            <person name="Saif S."/>
            <person name="Shea T."/>
            <person name="Sisk P."/>
            <person name="Sykes S."/>
            <person name="Wortman J."/>
            <person name="Nusbaum C."/>
            <person name="Birren B."/>
        </authorList>
    </citation>
    <scope>NUCLEOTIDE SEQUENCE [LARGE SCALE GENOMIC DNA]</scope>
    <source>
        <strain evidence="3">NIPH 236</strain>
    </source>
</reference>
<accession>A0ABP2U149</accession>
<dbReference type="EMBL" id="APOJ01000015">
    <property type="protein sequence ID" value="ENU28241.1"/>
    <property type="molecule type" value="Genomic_DNA"/>
</dbReference>
<evidence type="ECO:0000256" key="1">
    <source>
        <dbReference type="SAM" id="SignalP"/>
    </source>
</evidence>
<keyword evidence="3" id="KW-1185">Reference proteome</keyword>